<evidence type="ECO:0000313" key="12">
    <source>
        <dbReference type="Proteomes" id="UP000779508"/>
    </source>
</evidence>
<feature type="transmembrane region" description="Helical" evidence="9">
    <location>
        <begin position="390"/>
        <end position="410"/>
    </location>
</feature>
<protein>
    <recommendedName>
        <fullName evidence="8">Permease IIC component</fullName>
    </recommendedName>
</protein>
<feature type="transmembrane region" description="Helical" evidence="9">
    <location>
        <begin position="97"/>
        <end position="116"/>
    </location>
</feature>
<evidence type="ECO:0000256" key="2">
    <source>
        <dbReference type="ARBA" id="ARBA00022448"/>
    </source>
</evidence>
<reference evidence="11 12" key="1">
    <citation type="submission" date="2021-06" db="EMBL/GenBank/DDBJ databases">
        <authorList>
            <person name="Sun Q."/>
            <person name="Li D."/>
        </authorList>
    </citation>
    <scope>NUCLEOTIDE SEQUENCE [LARGE SCALE GENOMIC DNA]</scope>
    <source>
        <strain evidence="11 12">MSJ-5</strain>
    </source>
</reference>
<comment type="function">
    <text evidence="8">The phosphoenolpyruvate-dependent sugar phosphotransferase system (PTS), a major carbohydrate active -transport system, catalyzes the phosphorylation of incoming sugar substrates concomitant with their translocation across the cell membrane.</text>
</comment>
<dbReference type="Pfam" id="PF02378">
    <property type="entry name" value="PTS_EIIC"/>
    <property type="match status" value="1"/>
</dbReference>
<dbReference type="NCBIfam" id="TIGR00410">
    <property type="entry name" value="lacE"/>
    <property type="match status" value="1"/>
</dbReference>
<feature type="domain" description="PTS EIIC type-3" evidence="10">
    <location>
        <begin position="8"/>
        <end position="406"/>
    </location>
</feature>
<keyword evidence="4 8" id="KW-0762">Sugar transport</keyword>
<comment type="caution">
    <text evidence="11">The sequence shown here is derived from an EMBL/GenBank/DDBJ whole genome shotgun (WGS) entry which is preliminary data.</text>
</comment>
<evidence type="ECO:0000259" key="10">
    <source>
        <dbReference type="PROSITE" id="PS51105"/>
    </source>
</evidence>
<dbReference type="InterPro" id="IPR004796">
    <property type="entry name" value="PTS_IIC_cello"/>
</dbReference>
<keyword evidence="3 8" id="KW-1003">Cell membrane</keyword>
<keyword evidence="7 8" id="KW-0472">Membrane</keyword>
<evidence type="ECO:0000256" key="1">
    <source>
        <dbReference type="ARBA" id="ARBA00004651"/>
    </source>
</evidence>
<proteinExistence type="predicted"/>
<evidence type="ECO:0000256" key="3">
    <source>
        <dbReference type="ARBA" id="ARBA00022475"/>
    </source>
</evidence>
<dbReference type="Proteomes" id="UP000779508">
    <property type="component" value="Unassembled WGS sequence"/>
</dbReference>
<dbReference type="InterPro" id="IPR004501">
    <property type="entry name" value="PTS_EIIC_3"/>
</dbReference>
<organism evidence="11 12">
    <name type="scientific">Alkaliphilus flagellatus</name>
    <dbReference type="NCBI Taxonomy" id="2841507"/>
    <lineage>
        <taxon>Bacteria</taxon>
        <taxon>Bacillati</taxon>
        <taxon>Bacillota</taxon>
        <taxon>Clostridia</taxon>
        <taxon>Peptostreptococcales</taxon>
        <taxon>Natronincolaceae</taxon>
        <taxon>Alkaliphilus</taxon>
    </lineage>
</organism>
<evidence type="ECO:0000256" key="6">
    <source>
        <dbReference type="ARBA" id="ARBA00022989"/>
    </source>
</evidence>
<feature type="transmembrane region" description="Helical" evidence="9">
    <location>
        <begin position="279"/>
        <end position="298"/>
    </location>
</feature>
<feature type="transmembrane region" description="Helical" evidence="9">
    <location>
        <begin position="170"/>
        <end position="192"/>
    </location>
</feature>
<feature type="transmembrane region" description="Helical" evidence="9">
    <location>
        <begin position="350"/>
        <end position="370"/>
    </location>
</feature>
<dbReference type="InterPro" id="IPR051088">
    <property type="entry name" value="PTS_Sugar-EIIC/EIIB"/>
</dbReference>
<evidence type="ECO:0000256" key="9">
    <source>
        <dbReference type="SAM" id="Phobius"/>
    </source>
</evidence>
<dbReference type="InterPro" id="IPR003352">
    <property type="entry name" value="PTS_EIIC"/>
</dbReference>
<evidence type="ECO:0000313" key="11">
    <source>
        <dbReference type="EMBL" id="MBU5674990.1"/>
    </source>
</evidence>
<dbReference type="EMBL" id="JAHLQK010000001">
    <property type="protein sequence ID" value="MBU5674990.1"/>
    <property type="molecule type" value="Genomic_DNA"/>
</dbReference>
<sequence>MKAFMKAMEKYFIPVASKIGAQRHLVAIRDGFIGIMPLILAGSFAVLLNSTLVTWIPGLAFLGSINGNVWWGTLAIMTLLVVFSIGYNLAKSYDVDPLAAGLISIASFIVITPQAHGNAGWGYIFQGYLNATGLFTGIIVALLATEIFVKVIKKDIVIKMPDTVPPAVGRAFVSVIPGIITVYIFGVIPLIITKLGGTSLYDFILNTIQRPLEGFSQGILSAILFSMLISIFWFFGLHGGNIMDPVINALYLPALEANASAVQQGLEATNIVTKAFFDAYVHLGGAGATLALIVAIYIGSKKRKEYREVAKLCTGPGLFQINEPIMFGIPIVLNPLLFIPYIIIPGVLTLIAYLATVSGLVPITYVAIPWTTPPILGGVLATGGSLMGGLLALINFAVAVIIYLPFVLLADRYTDNDKDLVESQG</sequence>
<accession>A0ABS6FXN0</accession>
<name>A0ABS6FXN0_9FIRM</name>
<feature type="transmembrane region" description="Helical" evidence="9">
    <location>
        <begin position="215"/>
        <end position="235"/>
    </location>
</feature>
<feature type="transmembrane region" description="Helical" evidence="9">
    <location>
        <begin position="325"/>
        <end position="343"/>
    </location>
</feature>
<keyword evidence="6 9" id="KW-1133">Transmembrane helix</keyword>
<evidence type="ECO:0000256" key="5">
    <source>
        <dbReference type="ARBA" id="ARBA00022692"/>
    </source>
</evidence>
<keyword evidence="5 9" id="KW-0812">Transmembrane</keyword>
<gene>
    <name evidence="11" type="ORF">KQI88_00985</name>
</gene>
<dbReference type="PROSITE" id="PS51105">
    <property type="entry name" value="PTS_EIIC_TYPE_3"/>
    <property type="match status" value="1"/>
</dbReference>
<feature type="transmembrane region" description="Helical" evidence="9">
    <location>
        <begin position="32"/>
        <end position="57"/>
    </location>
</feature>
<evidence type="ECO:0000256" key="4">
    <source>
        <dbReference type="ARBA" id="ARBA00022597"/>
    </source>
</evidence>
<keyword evidence="2 8" id="KW-0813">Transport</keyword>
<dbReference type="PIRSF" id="PIRSF006351">
    <property type="entry name" value="PTS_EIIC-Cellobiose"/>
    <property type="match status" value="1"/>
</dbReference>
<keyword evidence="12" id="KW-1185">Reference proteome</keyword>
<dbReference type="PANTHER" id="PTHR33989">
    <property type="match status" value="1"/>
</dbReference>
<evidence type="ECO:0000256" key="7">
    <source>
        <dbReference type="ARBA" id="ARBA00023136"/>
    </source>
</evidence>
<evidence type="ECO:0000256" key="8">
    <source>
        <dbReference type="PIRNR" id="PIRNR006351"/>
    </source>
</evidence>
<feature type="transmembrane region" description="Helical" evidence="9">
    <location>
        <begin position="128"/>
        <end position="149"/>
    </location>
</feature>
<dbReference type="PANTHER" id="PTHR33989:SF4">
    <property type="entry name" value="PTS SYSTEM N,N'-DIACETYLCHITOBIOSE-SPECIFIC EIIC COMPONENT"/>
    <property type="match status" value="1"/>
</dbReference>
<comment type="subcellular location">
    <subcellularLocation>
        <location evidence="1">Cell membrane</location>
        <topology evidence="1">Multi-pass membrane protein</topology>
    </subcellularLocation>
</comment>
<feature type="transmembrane region" description="Helical" evidence="9">
    <location>
        <begin position="69"/>
        <end position="90"/>
    </location>
</feature>
<dbReference type="RefSeq" id="WP_216414500.1">
    <property type="nucleotide sequence ID" value="NZ_JAHLQK010000001.1"/>
</dbReference>